<dbReference type="Gene3D" id="1.10.357.10">
    <property type="entry name" value="Tetracycline Repressor, domain 2"/>
    <property type="match status" value="1"/>
</dbReference>
<dbReference type="PANTHER" id="PTHR30055:SF234">
    <property type="entry name" value="HTH-TYPE TRANSCRIPTIONAL REGULATOR BETI"/>
    <property type="match status" value="1"/>
</dbReference>
<dbReference type="InterPro" id="IPR001647">
    <property type="entry name" value="HTH_TetR"/>
</dbReference>
<evidence type="ECO:0000256" key="1">
    <source>
        <dbReference type="ARBA" id="ARBA00023015"/>
    </source>
</evidence>
<dbReference type="EMBL" id="BAABAQ010000009">
    <property type="protein sequence ID" value="GAA4197762.1"/>
    <property type="molecule type" value="Genomic_DNA"/>
</dbReference>
<dbReference type="Pfam" id="PF00440">
    <property type="entry name" value="TetR_N"/>
    <property type="match status" value="1"/>
</dbReference>
<dbReference type="PRINTS" id="PR00455">
    <property type="entry name" value="HTHTETR"/>
</dbReference>
<protein>
    <submittedName>
        <fullName evidence="7">TetR/AcrR family transcriptional regulator</fullName>
    </submittedName>
</protein>
<dbReference type="Pfam" id="PF21597">
    <property type="entry name" value="TetR_C_43"/>
    <property type="match status" value="1"/>
</dbReference>
<feature type="compositionally biased region" description="Basic and acidic residues" evidence="5">
    <location>
        <begin position="197"/>
        <end position="216"/>
    </location>
</feature>
<keyword evidence="3" id="KW-0804">Transcription</keyword>
<accession>A0ABP8B5K1</accession>
<dbReference type="InterPro" id="IPR036271">
    <property type="entry name" value="Tet_transcr_reg_TetR-rel_C_sf"/>
</dbReference>
<evidence type="ECO:0000256" key="5">
    <source>
        <dbReference type="SAM" id="MobiDB-lite"/>
    </source>
</evidence>
<evidence type="ECO:0000259" key="6">
    <source>
        <dbReference type="PROSITE" id="PS50977"/>
    </source>
</evidence>
<dbReference type="PANTHER" id="PTHR30055">
    <property type="entry name" value="HTH-TYPE TRANSCRIPTIONAL REGULATOR RUTR"/>
    <property type="match status" value="1"/>
</dbReference>
<dbReference type="InterPro" id="IPR050109">
    <property type="entry name" value="HTH-type_TetR-like_transc_reg"/>
</dbReference>
<dbReference type="Proteomes" id="UP001501251">
    <property type="component" value="Unassembled WGS sequence"/>
</dbReference>
<keyword evidence="2 4" id="KW-0238">DNA-binding</keyword>
<dbReference type="SUPFAM" id="SSF48498">
    <property type="entry name" value="Tetracyclin repressor-like, C-terminal domain"/>
    <property type="match status" value="1"/>
</dbReference>
<dbReference type="RefSeq" id="WP_344920174.1">
    <property type="nucleotide sequence ID" value="NZ_BAABAQ010000009.1"/>
</dbReference>
<keyword evidence="8" id="KW-1185">Reference proteome</keyword>
<dbReference type="InterPro" id="IPR049445">
    <property type="entry name" value="TetR_SbtR-like_C"/>
</dbReference>
<keyword evidence="1" id="KW-0805">Transcription regulation</keyword>
<feature type="domain" description="HTH tetR-type" evidence="6">
    <location>
        <begin position="11"/>
        <end position="70"/>
    </location>
</feature>
<evidence type="ECO:0000256" key="2">
    <source>
        <dbReference type="ARBA" id="ARBA00023125"/>
    </source>
</evidence>
<dbReference type="InterPro" id="IPR009057">
    <property type="entry name" value="Homeodomain-like_sf"/>
</dbReference>
<dbReference type="SUPFAM" id="SSF46689">
    <property type="entry name" value="Homeodomain-like"/>
    <property type="match status" value="1"/>
</dbReference>
<reference evidence="8" key="1">
    <citation type="journal article" date="2019" name="Int. J. Syst. Evol. Microbiol.">
        <title>The Global Catalogue of Microorganisms (GCM) 10K type strain sequencing project: providing services to taxonomists for standard genome sequencing and annotation.</title>
        <authorList>
            <consortium name="The Broad Institute Genomics Platform"/>
            <consortium name="The Broad Institute Genome Sequencing Center for Infectious Disease"/>
            <person name="Wu L."/>
            <person name="Ma J."/>
        </authorList>
    </citation>
    <scope>NUCLEOTIDE SEQUENCE [LARGE SCALE GENOMIC DNA]</scope>
    <source>
        <strain evidence="8">JCM 17388</strain>
    </source>
</reference>
<evidence type="ECO:0000256" key="4">
    <source>
        <dbReference type="PROSITE-ProRule" id="PRU00335"/>
    </source>
</evidence>
<evidence type="ECO:0000313" key="7">
    <source>
        <dbReference type="EMBL" id="GAA4197762.1"/>
    </source>
</evidence>
<feature type="region of interest" description="Disordered" evidence="5">
    <location>
        <begin position="188"/>
        <end position="235"/>
    </location>
</feature>
<proteinExistence type="predicted"/>
<evidence type="ECO:0000256" key="3">
    <source>
        <dbReference type="ARBA" id="ARBA00023163"/>
    </source>
</evidence>
<comment type="caution">
    <text evidence="7">The sequence shown here is derived from an EMBL/GenBank/DDBJ whole genome shotgun (WGS) entry which is preliminary data.</text>
</comment>
<evidence type="ECO:0000313" key="8">
    <source>
        <dbReference type="Proteomes" id="UP001501251"/>
    </source>
</evidence>
<name>A0ABP8B5K1_9ACTN</name>
<dbReference type="PROSITE" id="PS50977">
    <property type="entry name" value="HTH_TETR_2"/>
    <property type="match status" value="1"/>
</dbReference>
<feature type="DNA-binding region" description="H-T-H motif" evidence="4">
    <location>
        <begin position="33"/>
        <end position="52"/>
    </location>
</feature>
<organism evidence="7 8">
    <name type="scientific">Streptosporangium oxazolinicum</name>
    <dbReference type="NCBI Taxonomy" id="909287"/>
    <lineage>
        <taxon>Bacteria</taxon>
        <taxon>Bacillati</taxon>
        <taxon>Actinomycetota</taxon>
        <taxon>Actinomycetes</taxon>
        <taxon>Streptosporangiales</taxon>
        <taxon>Streptosporangiaceae</taxon>
        <taxon>Streptosporangium</taxon>
    </lineage>
</organism>
<sequence length="235" mass="25276">MPEQRHRADALRNSDRIVRAAIAALRETGAAVSLEEIARRAGVGIATVYRRFGDRDGVILACFETYFAEEVEPLALAAREAADPGRGLTEALAAITDTLAAHRALLTAAREAGAFTVAIAERFAEPLGDVLARAQRRGLVRADLQVRDLAAIVVMALATVYRADHDVADHRRYLALLMDGIRPSAEPLPRLSSSRRFGGEEDRACEEKPPASERAAHPPQTPGKSAPRAPAEDTG</sequence>
<gene>
    <name evidence="7" type="ORF">GCM10022252_47060</name>
</gene>